<protein>
    <submittedName>
        <fullName evidence="1">Uncharacterized protein</fullName>
    </submittedName>
</protein>
<dbReference type="AlphaFoldDB" id="A0A8S3ABJ1"/>
<dbReference type="Proteomes" id="UP000681722">
    <property type="component" value="Unassembled WGS sequence"/>
</dbReference>
<accession>A0A8S3ABJ1</accession>
<dbReference type="OrthoDB" id="10487337at2759"/>
<reference evidence="1" key="1">
    <citation type="submission" date="2021-02" db="EMBL/GenBank/DDBJ databases">
        <authorList>
            <person name="Nowell W R."/>
        </authorList>
    </citation>
    <scope>NUCLEOTIDE SEQUENCE</scope>
</reference>
<evidence type="ECO:0000313" key="2">
    <source>
        <dbReference type="Proteomes" id="UP000681722"/>
    </source>
</evidence>
<gene>
    <name evidence="1" type="ORF">SRO942_LOCUS50807</name>
</gene>
<evidence type="ECO:0000313" key="1">
    <source>
        <dbReference type="EMBL" id="CAF4668226.1"/>
    </source>
</evidence>
<dbReference type="EMBL" id="CAJOBC010148929">
    <property type="protein sequence ID" value="CAF4668226.1"/>
    <property type="molecule type" value="Genomic_DNA"/>
</dbReference>
<proteinExistence type="predicted"/>
<name>A0A8S3ABJ1_9BILA</name>
<sequence length="124" mass="14361">ALISPELSNIVTDKTKVKQIVNELNNLKGEKFNITYTEWQRKRSENSSGPISTKTVLTDTMETFIPKFIDEINDLANHIDRVRSQFRTAKQARNDAVTSDDIITLQLDWSENYSLRQSREERSN</sequence>
<feature type="non-terminal residue" evidence="1">
    <location>
        <position position="124"/>
    </location>
</feature>
<comment type="caution">
    <text evidence="1">The sequence shown here is derived from an EMBL/GenBank/DDBJ whole genome shotgun (WGS) entry which is preliminary data.</text>
</comment>
<organism evidence="1 2">
    <name type="scientific">Didymodactylos carnosus</name>
    <dbReference type="NCBI Taxonomy" id="1234261"/>
    <lineage>
        <taxon>Eukaryota</taxon>
        <taxon>Metazoa</taxon>
        <taxon>Spiralia</taxon>
        <taxon>Gnathifera</taxon>
        <taxon>Rotifera</taxon>
        <taxon>Eurotatoria</taxon>
        <taxon>Bdelloidea</taxon>
        <taxon>Philodinida</taxon>
        <taxon>Philodinidae</taxon>
        <taxon>Didymodactylos</taxon>
    </lineage>
</organism>